<feature type="region of interest" description="Disordered" evidence="2">
    <location>
        <begin position="256"/>
        <end position="285"/>
    </location>
</feature>
<dbReference type="AlphaFoldDB" id="A0A9P1G506"/>
<feature type="coiled-coil region" evidence="1">
    <location>
        <begin position="93"/>
        <end position="175"/>
    </location>
</feature>
<keyword evidence="5" id="KW-1185">Reference proteome</keyword>
<dbReference type="EMBL" id="CAMXCT030002902">
    <property type="protein sequence ID" value="CAL4788521.1"/>
    <property type="molecule type" value="Genomic_DNA"/>
</dbReference>
<sequence>MAPKRVQKPSQGKPPAPSRSKTQAAGKAKASPKAKGSKPAAKSVAVPKSAPKTPNPRTPAAKKGKEVEPQTNAKAVPCTPAPYRNVEAEVQLRASYAAKHAQLEEALRKAQEMETVAYAERSKAVEAEKRAAAAEAFLQEVRERASRAEALQLEVAQAQARAAHAEAKAEVLSELQESFQRNVPEMVRSIAQTIVDCSTRRRNTRSLACNTGFRGVMPKLELEDTTDMLPLVPVGVAEDFNGHDKASDELMKFYGQGGTEEIPSSADTHQSSQSERPKAASRLKDVAGVLKRVARSASPFSGGH</sequence>
<feature type="compositionally biased region" description="Low complexity" evidence="2">
    <location>
        <begin position="37"/>
        <end position="46"/>
    </location>
</feature>
<comment type="caution">
    <text evidence="3">The sequence shown here is derived from an EMBL/GenBank/DDBJ whole genome shotgun (WGS) entry which is preliminary data.</text>
</comment>
<keyword evidence="1" id="KW-0175">Coiled coil</keyword>
<dbReference type="EMBL" id="CAMXCT010002902">
    <property type="protein sequence ID" value="CAI4001209.1"/>
    <property type="molecule type" value="Genomic_DNA"/>
</dbReference>
<organism evidence="3">
    <name type="scientific">Cladocopium goreaui</name>
    <dbReference type="NCBI Taxonomy" id="2562237"/>
    <lineage>
        <taxon>Eukaryota</taxon>
        <taxon>Sar</taxon>
        <taxon>Alveolata</taxon>
        <taxon>Dinophyceae</taxon>
        <taxon>Suessiales</taxon>
        <taxon>Symbiodiniaceae</taxon>
        <taxon>Cladocopium</taxon>
    </lineage>
</organism>
<proteinExistence type="predicted"/>
<evidence type="ECO:0000256" key="2">
    <source>
        <dbReference type="SAM" id="MobiDB-lite"/>
    </source>
</evidence>
<dbReference type="OrthoDB" id="425740at2759"/>
<evidence type="ECO:0000256" key="1">
    <source>
        <dbReference type="SAM" id="Coils"/>
    </source>
</evidence>
<name>A0A9P1G506_9DINO</name>
<gene>
    <name evidence="3" type="ORF">C1SCF055_LOCUS27273</name>
</gene>
<feature type="compositionally biased region" description="Basic and acidic residues" evidence="2">
    <location>
        <begin position="275"/>
        <end position="285"/>
    </location>
</feature>
<reference evidence="4 5" key="2">
    <citation type="submission" date="2024-05" db="EMBL/GenBank/DDBJ databases">
        <authorList>
            <person name="Chen Y."/>
            <person name="Shah S."/>
            <person name="Dougan E. K."/>
            <person name="Thang M."/>
            <person name="Chan C."/>
        </authorList>
    </citation>
    <scope>NUCLEOTIDE SEQUENCE [LARGE SCALE GENOMIC DNA]</scope>
</reference>
<feature type="region of interest" description="Disordered" evidence="2">
    <location>
        <begin position="1"/>
        <end position="79"/>
    </location>
</feature>
<evidence type="ECO:0000313" key="4">
    <source>
        <dbReference type="EMBL" id="CAL4788521.1"/>
    </source>
</evidence>
<evidence type="ECO:0000313" key="5">
    <source>
        <dbReference type="Proteomes" id="UP001152797"/>
    </source>
</evidence>
<evidence type="ECO:0000313" key="3">
    <source>
        <dbReference type="EMBL" id="CAI4001209.1"/>
    </source>
</evidence>
<dbReference type="Proteomes" id="UP001152797">
    <property type="component" value="Unassembled WGS sequence"/>
</dbReference>
<dbReference type="EMBL" id="CAMXCT020002902">
    <property type="protein sequence ID" value="CAL1154584.1"/>
    <property type="molecule type" value="Genomic_DNA"/>
</dbReference>
<feature type="compositionally biased region" description="Polar residues" evidence="2">
    <location>
        <begin position="265"/>
        <end position="274"/>
    </location>
</feature>
<reference evidence="3" key="1">
    <citation type="submission" date="2022-10" db="EMBL/GenBank/DDBJ databases">
        <authorList>
            <person name="Chen Y."/>
            <person name="Dougan E. K."/>
            <person name="Chan C."/>
            <person name="Rhodes N."/>
            <person name="Thang M."/>
        </authorList>
    </citation>
    <scope>NUCLEOTIDE SEQUENCE</scope>
</reference>
<protein>
    <submittedName>
        <fullName evidence="4">E3 ubiquitin-protein ligase XBAT34</fullName>
    </submittedName>
</protein>
<accession>A0A9P1G506</accession>